<dbReference type="Proteomes" id="UP000030765">
    <property type="component" value="Unassembled WGS sequence"/>
</dbReference>
<evidence type="ECO:0000313" key="2">
    <source>
        <dbReference type="EMBL" id="KFB52107.1"/>
    </source>
</evidence>
<proteinExistence type="predicted"/>
<dbReference type="AlphaFoldDB" id="A0A084WPG3"/>
<gene>
    <name evidence="2" type="ORF">ZHAS_00020423</name>
</gene>
<reference evidence="3" key="2">
    <citation type="submission" date="2020-05" db="UniProtKB">
        <authorList>
            <consortium name="EnsemblMetazoa"/>
        </authorList>
    </citation>
    <scope>IDENTIFICATION</scope>
</reference>
<accession>A0A084WPG3</accession>
<reference evidence="2 4" key="1">
    <citation type="journal article" date="2014" name="BMC Genomics">
        <title>Genome sequence of Anopheles sinensis provides insight into genetics basis of mosquito competence for malaria parasites.</title>
        <authorList>
            <person name="Zhou D."/>
            <person name="Zhang D."/>
            <person name="Ding G."/>
            <person name="Shi L."/>
            <person name="Hou Q."/>
            <person name="Ye Y."/>
            <person name="Xu Y."/>
            <person name="Zhou H."/>
            <person name="Xiong C."/>
            <person name="Li S."/>
            <person name="Yu J."/>
            <person name="Hong S."/>
            <person name="Yu X."/>
            <person name="Zou P."/>
            <person name="Chen C."/>
            <person name="Chang X."/>
            <person name="Wang W."/>
            <person name="Lv Y."/>
            <person name="Sun Y."/>
            <person name="Ma L."/>
            <person name="Shen B."/>
            <person name="Zhu C."/>
        </authorList>
    </citation>
    <scope>NUCLEOTIDE SEQUENCE [LARGE SCALE GENOMIC DNA]</scope>
</reference>
<dbReference type="VEuPathDB" id="VectorBase:ASIC020423"/>
<keyword evidence="4" id="KW-1185">Reference proteome</keyword>
<feature type="compositionally biased region" description="Basic and acidic residues" evidence="1">
    <location>
        <begin position="57"/>
        <end position="71"/>
    </location>
</feature>
<feature type="region of interest" description="Disordered" evidence="1">
    <location>
        <begin position="16"/>
        <end position="85"/>
    </location>
</feature>
<dbReference type="EMBL" id="ATLV01025075">
    <property type="status" value="NOT_ANNOTATED_CDS"/>
    <property type="molecule type" value="Genomic_DNA"/>
</dbReference>
<dbReference type="VEuPathDB" id="VectorBase:ASIS013175"/>
<evidence type="ECO:0000313" key="4">
    <source>
        <dbReference type="Proteomes" id="UP000030765"/>
    </source>
</evidence>
<dbReference type="EMBL" id="KE525369">
    <property type="protein sequence ID" value="KFB52107.1"/>
    <property type="molecule type" value="Genomic_DNA"/>
</dbReference>
<dbReference type="EnsemblMetazoa" id="ASIC020423-RA">
    <property type="protein sequence ID" value="ASIC020423-PA"/>
    <property type="gene ID" value="ASIC020423"/>
</dbReference>
<organism evidence="2">
    <name type="scientific">Anopheles sinensis</name>
    <name type="common">Mosquito</name>
    <dbReference type="NCBI Taxonomy" id="74873"/>
    <lineage>
        <taxon>Eukaryota</taxon>
        <taxon>Metazoa</taxon>
        <taxon>Ecdysozoa</taxon>
        <taxon>Arthropoda</taxon>
        <taxon>Hexapoda</taxon>
        <taxon>Insecta</taxon>
        <taxon>Pterygota</taxon>
        <taxon>Neoptera</taxon>
        <taxon>Endopterygota</taxon>
        <taxon>Diptera</taxon>
        <taxon>Nematocera</taxon>
        <taxon>Culicoidea</taxon>
        <taxon>Culicidae</taxon>
        <taxon>Anophelinae</taxon>
        <taxon>Anopheles</taxon>
    </lineage>
</organism>
<evidence type="ECO:0000256" key="1">
    <source>
        <dbReference type="SAM" id="MobiDB-lite"/>
    </source>
</evidence>
<sequence length="100" mass="11241">MCLREPIHRSIRCSVASNNNAHDLDNPVHSGADDDDEDDERAHDSIPTSIKSGPARVGREEACRTEAEVAPKRHRPRRGGDGVTQWRADYRQLCRRALGR</sequence>
<protein>
    <submittedName>
        <fullName evidence="2 3">Putative PHO91-similarity to Pho87p and Pho90p</fullName>
    </submittedName>
</protein>
<name>A0A084WPG3_ANOSI</name>
<evidence type="ECO:0000313" key="3">
    <source>
        <dbReference type="EnsemblMetazoa" id="ASIC020423-PA"/>
    </source>
</evidence>